<sequence>MAAAAELPASGSPCCESGALLLPCHRRATPSLTTARPPLRPSSLSDPATFALNPPSPSRSGLAPRSSSPAMAFLLQRRASAARDHGRCCTRTSPTLPPSPAPRYGRLATSPSPAPPHRVPEVHGTSSLQELRLPCSTPRAMASWKSPLRQVYEYTVSRPVPLPASSKSPKSGDTPSTPIDGLEHLRKCTTTVG</sequence>
<dbReference type="AlphaFoldDB" id="M8ALJ9"/>
<protein>
    <submittedName>
        <fullName evidence="2">Uncharacterized protein</fullName>
    </submittedName>
</protein>
<feature type="compositionally biased region" description="Polar residues" evidence="1">
    <location>
        <begin position="165"/>
        <end position="177"/>
    </location>
</feature>
<name>M8ALJ9_TRIUA</name>
<reference evidence="2" key="1">
    <citation type="journal article" date="2013" name="Nature">
        <title>Draft genome of the wheat A-genome progenitor Triticum urartu.</title>
        <authorList>
            <person name="Ling H.Q."/>
            <person name="Zhao S."/>
            <person name="Liu D."/>
            <person name="Wang J."/>
            <person name="Sun H."/>
            <person name="Zhang C."/>
            <person name="Fan H."/>
            <person name="Li D."/>
            <person name="Dong L."/>
            <person name="Tao Y."/>
            <person name="Gao C."/>
            <person name="Wu H."/>
            <person name="Li Y."/>
            <person name="Cui Y."/>
            <person name="Guo X."/>
            <person name="Zheng S."/>
            <person name="Wang B."/>
            <person name="Yu K."/>
            <person name="Liang Q."/>
            <person name="Yang W."/>
            <person name="Lou X."/>
            <person name="Chen J."/>
            <person name="Feng M."/>
            <person name="Jian J."/>
            <person name="Zhang X."/>
            <person name="Luo G."/>
            <person name="Jiang Y."/>
            <person name="Liu J."/>
            <person name="Wang Z."/>
            <person name="Sha Y."/>
            <person name="Zhang B."/>
            <person name="Wu H."/>
            <person name="Tang D."/>
            <person name="Shen Q."/>
            <person name="Xue P."/>
            <person name="Zou S."/>
            <person name="Wang X."/>
            <person name="Liu X."/>
            <person name="Wang F."/>
            <person name="Yang Y."/>
            <person name="An X."/>
            <person name="Dong Z."/>
            <person name="Zhang K."/>
            <person name="Zhang X."/>
            <person name="Luo M.C."/>
            <person name="Dvorak J."/>
            <person name="Tong Y."/>
            <person name="Wang J."/>
            <person name="Yang H."/>
            <person name="Li Z."/>
            <person name="Wang D."/>
            <person name="Zhang A."/>
            <person name="Wang J."/>
        </authorList>
    </citation>
    <scope>NUCLEOTIDE SEQUENCE</scope>
</reference>
<gene>
    <name evidence="2" type="ORF">TRIUR3_35260</name>
</gene>
<evidence type="ECO:0000313" key="2">
    <source>
        <dbReference type="EMBL" id="EMS65960.1"/>
    </source>
</evidence>
<organism evidence="2">
    <name type="scientific">Triticum urartu</name>
    <name type="common">Red wild einkorn</name>
    <name type="synonym">Crithodium urartu</name>
    <dbReference type="NCBI Taxonomy" id="4572"/>
    <lineage>
        <taxon>Eukaryota</taxon>
        <taxon>Viridiplantae</taxon>
        <taxon>Streptophyta</taxon>
        <taxon>Embryophyta</taxon>
        <taxon>Tracheophyta</taxon>
        <taxon>Spermatophyta</taxon>
        <taxon>Magnoliopsida</taxon>
        <taxon>Liliopsida</taxon>
        <taxon>Poales</taxon>
        <taxon>Poaceae</taxon>
        <taxon>BOP clade</taxon>
        <taxon>Pooideae</taxon>
        <taxon>Triticodae</taxon>
        <taxon>Triticeae</taxon>
        <taxon>Triticinae</taxon>
        <taxon>Triticum</taxon>
    </lineage>
</organism>
<feature type="region of interest" description="Disordered" evidence="1">
    <location>
        <begin position="159"/>
        <end position="193"/>
    </location>
</feature>
<dbReference type="EMBL" id="KD037814">
    <property type="protein sequence ID" value="EMS65960.1"/>
    <property type="molecule type" value="Genomic_DNA"/>
</dbReference>
<proteinExistence type="predicted"/>
<evidence type="ECO:0000256" key="1">
    <source>
        <dbReference type="SAM" id="MobiDB-lite"/>
    </source>
</evidence>
<feature type="region of interest" description="Disordered" evidence="1">
    <location>
        <begin position="30"/>
        <end position="70"/>
    </location>
</feature>
<feature type="region of interest" description="Disordered" evidence="1">
    <location>
        <begin position="83"/>
        <end position="131"/>
    </location>
</feature>
<accession>M8ALJ9</accession>